<evidence type="ECO:0000256" key="2">
    <source>
        <dbReference type="SAM" id="SignalP"/>
    </source>
</evidence>
<feature type="region of interest" description="Disordered" evidence="1">
    <location>
        <begin position="163"/>
        <end position="199"/>
    </location>
</feature>
<dbReference type="InParanoid" id="D6RPA5"/>
<dbReference type="GeneID" id="9380232"/>
<proteinExistence type="predicted"/>
<dbReference type="AlphaFoldDB" id="D6RPA5"/>
<keyword evidence="4" id="KW-1185">Reference proteome</keyword>
<dbReference type="OrthoDB" id="2151417at2759"/>
<evidence type="ECO:0008006" key="5">
    <source>
        <dbReference type="Google" id="ProtNLM"/>
    </source>
</evidence>
<evidence type="ECO:0000313" key="4">
    <source>
        <dbReference type="Proteomes" id="UP000001861"/>
    </source>
</evidence>
<dbReference type="VEuPathDB" id="FungiDB:CC1G_14973"/>
<sequence>MVQLASFKGLVGLFALASCVLPISAAPVVRRQGFSFPELPFAQFQISTTPGGTARQEAAAIFLDPFNGVNLADLDDSIEKNIAAMRQTAEKAETELFNPAIDAASGAQKEALQVGKTKNKVLKHTAFLQLFRIRLAKAQASGRDTSKILADIADRENLLEKNSEADLKNAGKASASPVASEPRPAIGNTGNNNNAPAPQTDAFSFRELPYAQFQISSTPGGTAAEEAEALFLAPFQGVNLADLPDSVERALARMREAAEAAEVDLFNPAIARASGAEAAALEVGKTKNKVLKHTIFLQIFNIRLAKAQAAGRNTASIEADLADRLAKLATNTNLDRNNRGRASRAVV</sequence>
<protein>
    <recommendedName>
        <fullName evidence="5">Small secreted protein</fullName>
    </recommendedName>
</protein>
<evidence type="ECO:0000313" key="3">
    <source>
        <dbReference type="EMBL" id="EFI27148.1"/>
    </source>
</evidence>
<dbReference type="eggNOG" id="ENOG502SA5Y">
    <property type="taxonomic scope" value="Eukaryota"/>
</dbReference>
<name>D6RPA5_COPC7</name>
<dbReference type="KEGG" id="cci:CC1G_14973"/>
<dbReference type="PANTHER" id="PTHR38849">
    <property type="entry name" value="SMALL SECRETED PROTEIN"/>
    <property type="match status" value="1"/>
</dbReference>
<organism evidence="3 4">
    <name type="scientific">Coprinopsis cinerea (strain Okayama-7 / 130 / ATCC MYA-4618 / FGSC 9003)</name>
    <name type="common">Inky cap fungus</name>
    <name type="synonym">Hormographiella aspergillata</name>
    <dbReference type="NCBI Taxonomy" id="240176"/>
    <lineage>
        <taxon>Eukaryota</taxon>
        <taxon>Fungi</taxon>
        <taxon>Dikarya</taxon>
        <taxon>Basidiomycota</taxon>
        <taxon>Agaricomycotina</taxon>
        <taxon>Agaricomycetes</taxon>
        <taxon>Agaricomycetidae</taxon>
        <taxon>Agaricales</taxon>
        <taxon>Agaricineae</taxon>
        <taxon>Psathyrellaceae</taxon>
        <taxon>Coprinopsis</taxon>
    </lineage>
</organism>
<dbReference type="OMA" id="FPVQDYA"/>
<dbReference type="Proteomes" id="UP000001861">
    <property type="component" value="Unassembled WGS sequence"/>
</dbReference>
<feature type="signal peptide" evidence="2">
    <location>
        <begin position="1"/>
        <end position="25"/>
    </location>
</feature>
<reference evidence="3 4" key="1">
    <citation type="journal article" date="2010" name="Proc. Natl. Acad. Sci. U.S.A.">
        <title>Insights into evolution of multicellular fungi from the assembled chromosomes of the mushroom Coprinopsis cinerea (Coprinus cinereus).</title>
        <authorList>
            <person name="Stajich J.E."/>
            <person name="Wilke S.K."/>
            <person name="Ahren D."/>
            <person name="Au C.H."/>
            <person name="Birren B.W."/>
            <person name="Borodovsky M."/>
            <person name="Burns C."/>
            <person name="Canback B."/>
            <person name="Casselton L.A."/>
            <person name="Cheng C.K."/>
            <person name="Deng J."/>
            <person name="Dietrich F.S."/>
            <person name="Fargo D.C."/>
            <person name="Farman M.L."/>
            <person name="Gathman A.C."/>
            <person name="Goldberg J."/>
            <person name="Guigo R."/>
            <person name="Hoegger P.J."/>
            <person name="Hooker J.B."/>
            <person name="Huggins A."/>
            <person name="James T.Y."/>
            <person name="Kamada T."/>
            <person name="Kilaru S."/>
            <person name="Kodira C."/>
            <person name="Kues U."/>
            <person name="Kupfer D."/>
            <person name="Kwan H.S."/>
            <person name="Lomsadze A."/>
            <person name="Li W."/>
            <person name="Lilly W.W."/>
            <person name="Ma L.J."/>
            <person name="Mackey A.J."/>
            <person name="Manning G."/>
            <person name="Martin F."/>
            <person name="Muraguchi H."/>
            <person name="Natvig D.O."/>
            <person name="Palmerini H."/>
            <person name="Ramesh M.A."/>
            <person name="Rehmeyer C.J."/>
            <person name="Roe B.A."/>
            <person name="Shenoy N."/>
            <person name="Stanke M."/>
            <person name="Ter-Hovhannisyan V."/>
            <person name="Tunlid A."/>
            <person name="Velagapudi R."/>
            <person name="Vision T.J."/>
            <person name="Zeng Q."/>
            <person name="Zolan M.E."/>
            <person name="Pukkila P.J."/>
        </authorList>
    </citation>
    <scope>NUCLEOTIDE SEQUENCE [LARGE SCALE GENOMIC DNA]</scope>
    <source>
        <strain evidence="4">Okayama-7 / 130 / ATCC MYA-4618 / FGSC 9003</strain>
    </source>
</reference>
<feature type="compositionally biased region" description="Low complexity" evidence="1">
    <location>
        <begin position="187"/>
        <end position="199"/>
    </location>
</feature>
<dbReference type="EMBL" id="AACS02000008">
    <property type="protein sequence ID" value="EFI27148.1"/>
    <property type="molecule type" value="Genomic_DNA"/>
</dbReference>
<gene>
    <name evidence="3" type="ORF">CC1G_14973</name>
</gene>
<evidence type="ECO:0000256" key="1">
    <source>
        <dbReference type="SAM" id="MobiDB-lite"/>
    </source>
</evidence>
<feature type="chain" id="PRO_5003087490" description="Small secreted protein" evidence="2">
    <location>
        <begin position="26"/>
        <end position="347"/>
    </location>
</feature>
<dbReference type="PANTHER" id="PTHR38849:SF1">
    <property type="entry name" value="SMALL SECRETED PROTEIN"/>
    <property type="match status" value="1"/>
</dbReference>
<accession>D6RPA5</accession>
<keyword evidence="2" id="KW-0732">Signal</keyword>
<comment type="caution">
    <text evidence="3">The sequence shown here is derived from an EMBL/GenBank/DDBJ whole genome shotgun (WGS) entry which is preliminary data.</text>
</comment>
<dbReference type="HOGENOM" id="CLU_046178_0_0_1"/>
<dbReference type="RefSeq" id="XP_002910642.1">
    <property type="nucleotide sequence ID" value="XM_002910596.1"/>
</dbReference>